<feature type="domain" description="DUF4113" evidence="4">
    <location>
        <begin position="196"/>
        <end position="251"/>
    </location>
</feature>
<keyword evidence="2" id="KW-0234">DNA repair</keyword>
<dbReference type="InterPro" id="IPR025188">
    <property type="entry name" value="DUF4113"/>
</dbReference>
<dbReference type="SUPFAM" id="SSF56672">
    <property type="entry name" value="DNA/RNA polymerases"/>
    <property type="match status" value="1"/>
</dbReference>
<accession>A0ABU9X779</accession>
<dbReference type="Gene3D" id="3.30.1490.100">
    <property type="entry name" value="DNA polymerase, Y-family, little finger domain"/>
    <property type="match status" value="1"/>
</dbReference>
<dbReference type="InterPro" id="IPR050116">
    <property type="entry name" value="DNA_polymerase-Y"/>
</dbReference>
<comment type="caution">
    <text evidence="5">The sequence shown here is derived from an EMBL/GenBank/DDBJ whole genome shotgun (WGS) entry which is preliminary data.</text>
</comment>
<dbReference type="InterPro" id="IPR043502">
    <property type="entry name" value="DNA/RNA_pol_sf"/>
</dbReference>
<dbReference type="InterPro" id="IPR036775">
    <property type="entry name" value="DNA_pol_Y-fam_lit_finger_sf"/>
</dbReference>
<evidence type="ECO:0000259" key="4">
    <source>
        <dbReference type="Pfam" id="PF13438"/>
    </source>
</evidence>
<dbReference type="EMBL" id="JBDGHN010000002">
    <property type="protein sequence ID" value="MEN2751252.1"/>
    <property type="molecule type" value="Genomic_DNA"/>
</dbReference>
<organism evidence="5 6">
    <name type="scientific">Psychrobacter saeujeotis</name>
    <dbReference type="NCBI Taxonomy" id="3143436"/>
    <lineage>
        <taxon>Bacteria</taxon>
        <taxon>Pseudomonadati</taxon>
        <taxon>Pseudomonadota</taxon>
        <taxon>Gammaproteobacteria</taxon>
        <taxon>Moraxellales</taxon>
        <taxon>Moraxellaceae</taxon>
        <taxon>Psychrobacter</taxon>
    </lineage>
</organism>
<reference evidence="5 6" key="1">
    <citation type="submission" date="2024-05" db="EMBL/GenBank/DDBJ databases">
        <authorList>
            <person name="Kim H.-Y."/>
            <person name="Kim E."/>
            <person name="Cai Y."/>
            <person name="Yang S.-M."/>
            <person name="Lee W."/>
        </authorList>
    </citation>
    <scope>NUCLEOTIDE SEQUENCE [LARGE SCALE GENOMIC DNA]</scope>
    <source>
        <strain evidence="5 6">FBL11</strain>
    </source>
</reference>
<dbReference type="Pfam" id="PF11799">
    <property type="entry name" value="IMS_C"/>
    <property type="match status" value="1"/>
</dbReference>
<evidence type="ECO:0000256" key="1">
    <source>
        <dbReference type="ARBA" id="ARBA00022763"/>
    </source>
</evidence>
<evidence type="ECO:0000256" key="2">
    <source>
        <dbReference type="ARBA" id="ARBA00023204"/>
    </source>
</evidence>
<dbReference type="InterPro" id="IPR017961">
    <property type="entry name" value="DNA_pol_Y-fam_little_finger"/>
</dbReference>
<sequence>MGRRYKVRLNKMGIHTVYQLAICEPAKIRQHFGVVLERTCLELNGQSCLGIEALEAKKQIISSRSFSTCITCPDELSQAVCSHAAKAASKLRKQDSVCHYLSVFAKNSPFSKTESYTFISGQCQFITPTADTRVMVAAARQILTQIFKKDVRYAKAGVMLFDICSHDEVQPDLFAQSDSGYRTSEQCTQSAKSAEVIAVVDKLNKRYGQNSSQQAAVFIASEGIKDKQSWQMSRDMLSPCYTTNIKQIPKVD</sequence>
<gene>
    <name evidence="5" type="ORF">AAIR29_06350</name>
</gene>
<dbReference type="PANTHER" id="PTHR11076">
    <property type="entry name" value="DNA REPAIR POLYMERASE UMUC / TRANSFERASE FAMILY MEMBER"/>
    <property type="match status" value="1"/>
</dbReference>
<dbReference type="Pfam" id="PF13438">
    <property type="entry name" value="DUF4113"/>
    <property type="match status" value="1"/>
</dbReference>
<keyword evidence="1" id="KW-0227">DNA damage</keyword>
<dbReference type="PANTHER" id="PTHR11076:SF34">
    <property type="entry name" value="PROTEIN UMUC"/>
    <property type="match status" value="1"/>
</dbReference>
<dbReference type="RefSeq" id="WP_299219773.1">
    <property type="nucleotide sequence ID" value="NZ_JBDGHN010000002.1"/>
</dbReference>
<dbReference type="Proteomes" id="UP001461960">
    <property type="component" value="Unassembled WGS sequence"/>
</dbReference>
<keyword evidence="6" id="KW-1185">Reference proteome</keyword>
<protein>
    <submittedName>
        <fullName evidence="5">DUF4113 domain-containing protein</fullName>
    </submittedName>
</protein>
<proteinExistence type="predicted"/>
<name>A0ABU9X779_9GAMM</name>
<feature type="domain" description="DNA polymerase Y-family little finger" evidence="3">
    <location>
        <begin position="57"/>
        <end position="173"/>
    </location>
</feature>
<evidence type="ECO:0000313" key="6">
    <source>
        <dbReference type="Proteomes" id="UP001461960"/>
    </source>
</evidence>
<evidence type="ECO:0000259" key="3">
    <source>
        <dbReference type="Pfam" id="PF11799"/>
    </source>
</evidence>
<evidence type="ECO:0000313" key="5">
    <source>
        <dbReference type="EMBL" id="MEN2751252.1"/>
    </source>
</evidence>